<feature type="repeat" description="ANK" evidence="7">
    <location>
        <begin position="284"/>
        <end position="316"/>
    </location>
</feature>
<feature type="region of interest" description="Disordered" evidence="8">
    <location>
        <begin position="50"/>
        <end position="73"/>
    </location>
</feature>
<evidence type="ECO:0000256" key="8">
    <source>
        <dbReference type="SAM" id="MobiDB-lite"/>
    </source>
</evidence>
<reference evidence="10" key="2">
    <citation type="submission" date="2020-05" db="EMBL/GenBank/DDBJ databases">
        <authorList>
            <person name="Kim H.-S."/>
            <person name="Proctor R.H."/>
            <person name="Brown D.W."/>
        </authorList>
    </citation>
    <scope>NUCLEOTIDE SEQUENCE</scope>
    <source>
        <strain evidence="10">NRRL 45417</strain>
    </source>
</reference>
<evidence type="ECO:0000256" key="4">
    <source>
        <dbReference type="ARBA" id="ARBA00022989"/>
    </source>
</evidence>
<gene>
    <name evidence="10" type="ORF">FGADI_7106</name>
</gene>
<feature type="region of interest" description="Disordered" evidence="8">
    <location>
        <begin position="482"/>
        <end position="504"/>
    </location>
</feature>
<feature type="region of interest" description="Disordered" evidence="8">
    <location>
        <begin position="312"/>
        <end position="336"/>
    </location>
</feature>
<keyword evidence="5 7" id="KW-0040">ANK repeat</keyword>
<evidence type="ECO:0000256" key="2">
    <source>
        <dbReference type="ARBA" id="ARBA00022692"/>
    </source>
</evidence>
<dbReference type="InterPro" id="IPR045863">
    <property type="entry name" value="CorA_TM1_TM2"/>
</dbReference>
<keyword evidence="2 9" id="KW-0812">Transmembrane</keyword>
<evidence type="ECO:0008006" key="12">
    <source>
        <dbReference type="Google" id="ProtNLM"/>
    </source>
</evidence>
<dbReference type="GO" id="GO:0046873">
    <property type="term" value="F:metal ion transmembrane transporter activity"/>
    <property type="evidence" value="ECO:0007669"/>
    <property type="project" value="InterPro"/>
</dbReference>
<dbReference type="OrthoDB" id="341259at2759"/>
<dbReference type="SUPFAM" id="SSF144083">
    <property type="entry name" value="Magnesium transport protein CorA, transmembrane region"/>
    <property type="match status" value="1"/>
</dbReference>
<keyword evidence="4 9" id="KW-1133">Transmembrane helix</keyword>
<keyword evidence="6 9" id="KW-0472">Membrane</keyword>
<feature type="transmembrane region" description="Helical" evidence="9">
    <location>
        <begin position="1046"/>
        <end position="1069"/>
    </location>
</feature>
<evidence type="ECO:0000256" key="7">
    <source>
        <dbReference type="PROSITE-ProRule" id="PRU00023"/>
    </source>
</evidence>
<evidence type="ECO:0000313" key="10">
    <source>
        <dbReference type="EMBL" id="KAF4951990.1"/>
    </source>
</evidence>
<organism evidence="10 11">
    <name type="scientific">Fusarium gaditjirri</name>
    <dbReference type="NCBI Taxonomy" id="282569"/>
    <lineage>
        <taxon>Eukaryota</taxon>
        <taxon>Fungi</taxon>
        <taxon>Dikarya</taxon>
        <taxon>Ascomycota</taxon>
        <taxon>Pezizomycotina</taxon>
        <taxon>Sordariomycetes</taxon>
        <taxon>Hypocreomycetidae</taxon>
        <taxon>Hypocreales</taxon>
        <taxon>Nectriaceae</taxon>
        <taxon>Fusarium</taxon>
        <taxon>Fusarium nisikadoi species complex</taxon>
    </lineage>
</organism>
<feature type="compositionally biased region" description="Polar residues" evidence="8">
    <location>
        <begin position="56"/>
        <end position="66"/>
    </location>
</feature>
<evidence type="ECO:0000256" key="5">
    <source>
        <dbReference type="ARBA" id="ARBA00023043"/>
    </source>
</evidence>
<dbReference type="PANTHER" id="PTHR24180">
    <property type="entry name" value="CYCLIN-DEPENDENT KINASE INHIBITOR 2C-RELATED"/>
    <property type="match status" value="1"/>
</dbReference>
<dbReference type="PANTHER" id="PTHR24180:SF45">
    <property type="entry name" value="POLY [ADP-RIBOSE] POLYMERASE TANKYRASE"/>
    <property type="match status" value="1"/>
</dbReference>
<protein>
    <recommendedName>
        <fullName evidence="12">Ankyrin repeat protein</fullName>
    </recommendedName>
</protein>
<evidence type="ECO:0000256" key="9">
    <source>
        <dbReference type="SAM" id="Phobius"/>
    </source>
</evidence>
<dbReference type="GO" id="GO:0016020">
    <property type="term" value="C:membrane"/>
    <property type="evidence" value="ECO:0007669"/>
    <property type="project" value="UniProtKB-SubCell"/>
</dbReference>
<dbReference type="AlphaFoldDB" id="A0A8H4T629"/>
<dbReference type="Gene3D" id="1.25.40.20">
    <property type="entry name" value="Ankyrin repeat-containing domain"/>
    <property type="match status" value="1"/>
</dbReference>
<name>A0A8H4T629_9HYPO</name>
<comment type="subcellular location">
    <subcellularLocation>
        <location evidence="1">Membrane</location>
        <topology evidence="1">Multi-pass membrane protein</topology>
    </subcellularLocation>
</comment>
<evidence type="ECO:0000256" key="1">
    <source>
        <dbReference type="ARBA" id="ARBA00004141"/>
    </source>
</evidence>
<dbReference type="Proteomes" id="UP000604273">
    <property type="component" value="Unassembled WGS sequence"/>
</dbReference>
<feature type="compositionally biased region" description="Basic and acidic residues" evidence="8">
    <location>
        <begin position="573"/>
        <end position="585"/>
    </location>
</feature>
<dbReference type="InterPro" id="IPR051637">
    <property type="entry name" value="Ank_repeat_dom-contain_49"/>
</dbReference>
<evidence type="ECO:0000313" key="11">
    <source>
        <dbReference type="Proteomes" id="UP000604273"/>
    </source>
</evidence>
<accession>A0A8H4T629</accession>
<feature type="compositionally biased region" description="Polar residues" evidence="8">
    <location>
        <begin position="492"/>
        <end position="504"/>
    </location>
</feature>
<dbReference type="SMART" id="SM00248">
    <property type="entry name" value="ANK"/>
    <property type="match status" value="4"/>
</dbReference>
<dbReference type="Pfam" id="PF12796">
    <property type="entry name" value="Ank_2"/>
    <property type="match status" value="2"/>
</dbReference>
<comment type="caution">
    <text evidence="10">The sequence shown here is derived from an EMBL/GenBank/DDBJ whole genome shotgun (WGS) entry which is preliminary data.</text>
</comment>
<dbReference type="InterPro" id="IPR036770">
    <property type="entry name" value="Ankyrin_rpt-contain_sf"/>
</dbReference>
<dbReference type="SUPFAM" id="SSF48403">
    <property type="entry name" value="Ankyrin repeat"/>
    <property type="match status" value="1"/>
</dbReference>
<dbReference type="Pfam" id="PF01544">
    <property type="entry name" value="CorA"/>
    <property type="match status" value="1"/>
</dbReference>
<feature type="compositionally biased region" description="Acidic residues" evidence="8">
    <location>
        <begin position="436"/>
        <end position="448"/>
    </location>
</feature>
<feature type="compositionally biased region" description="Basic and acidic residues" evidence="8">
    <location>
        <begin position="482"/>
        <end position="491"/>
    </location>
</feature>
<sequence>MVAPRIMNQSPQSLESHNTLQLEDRIWSAVFDDEDGKVMQVFEDIIRERKQDSEVHSSASSQSLSGTDIEANDPSEAKINSWRSCIQRPVQTIFHRNMKPDYETSEDIEQQLRLIANSCRYLTDDEADRLQVARSRQPLSILFIAICRGHSENAKYLLKSQKFEIDLRMKFTWKECTVLHQAVTERNLSIISYILRHSSMAPLEYIDIGDYLGYTPLHYVTDEVGNPDISDEKGIMAKILRKLLQYGADIDHTSDAGWTPLHNLILAKAESQALYKTAENNLLTGDSPLHDACRKRDEPTITMLLEWGAELDSPNNEHETPRQLFNSKSPNDPLSDAERSFFNRQLSFLQSESRGQKKLGDLPLVPSDYTRSIRQDCMHFPVYFRHQWADYGLRSDRTSLSWSPTGITVAHVLYRKSKDSQMLTEAGAAELLSDSEISDDDDEKEEVVDDRGARVPSFLSDCELKLTESVAKLLQERELGKQQTGKEKDIRLQSSLENTAQSQLDPKGLREHSWKWISFPSNNMTWIQDFITANIRSSDSSTVDPFAWQFFESNIRVRETNDSKARVRKPHAYVKEKPDPKERKNQQSISQKVPAKGTNSEDAKNIGDQLPTIPEKSSQQSSDTKEVPSWVNAECFVKGSSMVSLVLPFLDFESEMEEGKDGVTEQVRVIHRRYSPFTGMHGVQRSQTLDDTASGFGPSSSSNNDLRTTAEQVVYRWSKNQSETEPKDENQGVKVTASRTNSLARPLYWLQKWFHKKEKEVAGEVEARGEVTGGENNKRVNKAKNMAIQQKVRIEAGTNERANGKRVNKAKDRAIQQNLRKSWLMVRQLWLWKLDENTIITTIPARSSHTMADDLFETIKQGNLYTVRSSGDLIKRIVSETVKFIDEFKWAGLGHHVLDIFEGEISNQMDKEAGYYKYFETTVQNLDLVNKTISEAARSTWQLKDIRDELRLLQRLFETQLEVVRKVAEILWPTKLPGKPSLTKEDRQTLRANFIRDLGLENLIQRVKRLNQDAYTTLEGVSTIIQAMQAQASLKEAESARFMNHIILPFTIVTVIFTPLSFLTSLFAVNSDGFPHNEDGELRIPADWLGWNLSK</sequence>
<evidence type="ECO:0000256" key="6">
    <source>
        <dbReference type="ARBA" id="ARBA00023136"/>
    </source>
</evidence>
<proteinExistence type="predicted"/>
<dbReference type="InterPro" id="IPR002110">
    <property type="entry name" value="Ankyrin_rpt"/>
</dbReference>
<dbReference type="EMBL" id="JABFAI010000163">
    <property type="protein sequence ID" value="KAF4951990.1"/>
    <property type="molecule type" value="Genomic_DNA"/>
</dbReference>
<feature type="compositionally biased region" description="Polar residues" evidence="8">
    <location>
        <begin position="323"/>
        <end position="332"/>
    </location>
</feature>
<reference evidence="10" key="1">
    <citation type="journal article" date="2020" name="BMC Genomics">
        <title>Correction to: Identification and distribution of gene clusters required for synthesis of sphingolipid metabolism inhibitors in diverse species of the filamentous fungus Fusarium.</title>
        <authorList>
            <person name="Kim H.S."/>
            <person name="Lohmar J.M."/>
            <person name="Busman M."/>
            <person name="Brown D.W."/>
            <person name="Naumann T.A."/>
            <person name="Divon H.H."/>
            <person name="Lysoe E."/>
            <person name="Uhlig S."/>
            <person name="Proctor R.H."/>
        </authorList>
    </citation>
    <scope>NUCLEOTIDE SEQUENCE</scope>
    <source>
        <strain evidence="10">NRRL 45417</strain>
    </source>
</reference>
<keyword evidence="11" id="KW-1185">Reference proteome</keyword>
<evidence type="ECO:0000256" key="3">
    <source>
        <dbReference type="ARBA" id="ARBA00022737"/>
    </source>
</evidence>
<dbReference type="Gene3D" id="1.20.58.340">
    <property type="entry name" value="Magnesium transport protein CorA, transmembrane region"/>
    <property type="match status" value="1"/>
</dbReference>
<feature type="region of interest" description="Disordered" evidence="8">
    <location>
        <begin position="718"/>
        <end position="737"/>
    </location>
</feature>
<feature type="region of interest" description="Disordered" evidence="8">
    <location>
        <begin position="431"/>
        <end position="450"/>
    </location>
</feature>
<dbReference type="PROSITE" id="PS50088">
    <property type="entry name" value="ANK_REPEAT"/>
    <property type="match status" value="1"/>
</dbReference>
<dbReference type="PROSITE" id="PS50297">
    <property type="entry name" value="ANK_REP_REGION"/>
    <property type="match status" value="1"/>
</dbReference>
<feature type="region of interest" description="Disordered" evidence="8">
    <location>
        <begin position="561"/>
        <end position="628"/>
    </location>
</feature>
<keyword evidence="3" id="KW-0677">Repeat</keyword>
<feature type="compositionally biased region" description="Basic and acidic residues" evidence="8">
    <location>
        <begin position="722"/>
        <end position="731"/>
    </location>
</feature>
<dbReference type="InterPro" id="IPR002523">
    <property type="entry name" value="MgTranspt_CorA/ZnTranspt_ZntB"/>
</dbReference>